<dbReference type="PANTHER" id="PTHR24421:SF55">
    <property type="entry name" value="SENSOR HISTIDINE KINASE YDFH"/>
    <property type="match status" value="1"/>
</dbReference>
<evidence type="ECO:0000259" key="7">
    <source>
        <dbReference type="SMART" id="SM00387"/>
    </source>
</evidence>
<dbReference type="InterPro" id="IPR016381">
    <property type="entry name" value="Sig_transdc_His_kinase_DegS"/>
</dbReference>
<dbReference type="CDD" id="cd16917">
    <property type="entry name" value="HATPase_UhpB-NarQ-NarX-like"/>
    <property type="match status" value="1"/>
</dbReference>
<dbReference type="GO" id="GO:0000155">
    <property type="term" value="F:phosphorelay sensor kinase activity"/>
    <property type="evidence" value="ECO:0007669"/>
    <property type="project" value="InterPro"/>
</dbReference>
<dbReference type="Proteomes" id="UP001243623">
    <property type="component" value="Chromosome"/>
</dbReference>
<keyword evidence="3" id="KW-0808">Transferase</keyword>
<evidence type="ECO:0000313" key="9">
    <source>
        <dbReference type="Proteomes" id="UP001243623"/>
    </source>
</evidence>
<dbReference type="InterPro" id="IPR008595">
    <property type="entry name" value="DegS"/>
</dbReference>
<dbReference type="Pfam" id="PF02518">
    <property type="entry name" value="HATPase_c"/>
    <property type="match status" value="1"/>
</dbReference>
<keyword evidence="6" id="KW-0175">Coiled coil</keyword>
<dbReference type="InterPro" id="IPR036890">
    <property type="entry name" value="HATPase_C_sf"/>
</dbReference>
<dbReference type="GO" id="GO:0016020">
    <property type="term" value="C:membrane"/>
    <property type="evidence" value="ECO:0007669"/>
    <property type="project" value="InterPro"/>
</dbReference>
<evidence type="ECO:0000256" key="5">
    <source>
        <dbReference type="ARBA" id="ARBA00023012"/>
    </source>
</evidence>
<organism evidence="8 9">
    <name type="scientific">Selenobaculum gibii</name>
    <dbReference type="NCBI Taxonomy" id="3054208"/>
    <lineage>
        <taxon>Bacteria</taxon>
        <taxon>Bacillati</taxon>
        <taxon>Bacillota</taxon>
        <taxon>Negativicutes</taxon>
        <taxon>Selenomonadales</taxon>
        <taxon>Selenomonadaceae</taxon>
        <taxon>Selenobaculum</taxon>
    </lineage>
</organism>
<proteinExistence type="predicted"/>
<feature type="domain" description="Histidine kinase/HSP90-like ATPase" evidence="7">
    <location>
        <begin position="283"/>
        <end position="379"/>
    </location>
</feature>
<dbReference type="Pfam" id="PF05384">
    <property type="entry name" value="DegS"/>
    <property type="match status" value="1"/>
</dbReference>
<dbReference type="SUPFAM" id="SSF55874">
    <property type="entry name" value="ATPase domain of HSP90 chaperone/DNA topoisomerase II/histidine kinase"/>
    <property type="match status" value="1"/>
</dbReference>
<evidence type="ECO:0000313" key="8">
    <source>
        <dbReference type="EMBL" id="WIW70913.1"/>
    </source>
</evidence>
<evidence type="ECO:0000256" key="2">
    <source>
        <dbReference type="ARBA" id="ARBA00012438"/>
    </source>
</evidence>
<dbReference type="RefSeq" id="WP_147667234.1">
    <property type="nucleotide sequence ID" value="NZ_CP120678.1"/>
</dbReference>
<dbReference type="InterPro" id="IPR011712">
    <property type="entry name" value="Sig_transdc_His_kin_sub3_dim/P"/>
</dbReference>
<dbReference type="GO" id="GO:0046983">
    <property type="term" value="F:protein dimerization activity"/>
    <property type="evidence" value="ECO:0007669"/>
    <property type="project" value="InterPro"/>
</dbReference>
<protein>
    <recommendedName>
        <fullName evidence="2">histidine kinase</fullName>
        <ecNumber evidence="2">2.7.13.3</ecNumber>
    </recommendedName>
</protein>
<dbReference type="SMART" id="SM00387">
    <property type="entry name" value="HATPase_c"/>
    <property type="match status" value="1"/>
</dbReference>
<dbReference type="InterPro" id="IPR003594">
    <property type="entry name" value="HATPase_dom"/>
</dbReference>
<comment type="catalytic activity">
    <reaction evidence="1">
        <text>ATP + protein L-histidine = ADP + protein N-phospho-L-histidine.</text>
        <dbReference type="EC" id="2.7.13.3"/>
    </reaction>
</comment>
<dbReference type="EMBL" id="CP120678">
    <property type="protein sequence ID" value="WIW70913.1"/>
    <property type="molecule type" value="Genomic_DNA"/>
</dbReference>
<keyword evidence="9" id="KW-1185">Reference proteome</keyword>
<dbReference type="Gene3D" id="3.30.565.10">
    <property type="entry name" value="Histidine kinase-like ATPase, C-terminal domain"/>
    <property type="match status" value="1"/>
</dbReference>
<reference evidence="8" key="1">
    <citation type="submission" date="2023-03" db="EMBL/GenBank/DDBJ databases">
        <title>Selenobaculum gbiensis gen. nov. sp. nov., a new bacterium isolated from the gut microbiota of IBD patient.</title>
        <authorList>
            <person name="Yeo S."/>
            <person name="Park H."/>
            <person name="Huh C.S."/>
        </authorList>
    </citation>
    <scope>NUCLEOTIDE SEQUENCE</scope>
    <source>
        <strain evidence="8">ICN-92133</strain>
    </source>
</reference>
<dbReference type="Gene3D" id="1.20.5.1930">
    <property type="match status" value="1"/>
</dbReference>
<dbReference type="InterPro" id="IPR050482">
    <property type="entry name" value="Sensor_HK_TwoCompSys"/>
</dbReference>
<keyword evidence="4 8" id="KW-0418">Kinase</keyword>
<evidence type="ECO:0000256" key="4">
    <source>
        <dbReference type="ARBA" id="ARBA00022777"/>
    </source>
</evidence>
<dbReference type="PIRSF" id="PIRSF003169">
    <property type="entry name" value="STHK_DegS"/>
    <property type="match status" value="1"/>
</dbReference>
<accession>A0A9Y2AJ15</accession>
<dbReference type="PANTHER" id="PTHR24421">
    <property type="entry name" value="NITRATE/NITRITE SENSOR PROTEIN NARX-RELATED"/>
    <property type="match status" value="1"/>
</dbReference>
<dbReference type="EC" id="2.7.13.3" evidence="2"/>
<evidence type="ECO:0000256" key="3">
    <source>
        <dbReference type="ARBA" id="ARBA00022679"/>
    </source>
</evidence>
<dbReference type="Pfam" id="PF07730">
    <property type="entry name" value="HisKA_3"/>
    <property type="match status" value="1"/>
</dbReference>
<dbReference type="KEGG" id="sgbi:P3F81_00895"/>
<feature type="coiled-coil region" evidence="6">
    <location>
        <begin position="102"/>
        <end position="136"/>
    </location>
</feature>
<evidence type="ECO:0000256" key="6">
    <source>
        <dbReference type="SAM" id="Coils"/>
    </source>
</evidence>
<dbReference type="AlphaFoldDB" id="A0A9Y2AJ15"/>
<name>A0A9Y2AJ15_9FIRM</name>
<feature type="coiled-coil region" evidence="6">
    <location>
        <begin position="31"/>
        <end position="65"/>
    </location>
</feature>
<keyword evidence="5" id="KW-0902">Two-component regulatory system</keyword>
<gene>
    <name evidence="8" type="ORF">P3F81_00895</name>
</gene>
<sequence length="381" mass="44031">MCDLDEKTLDNIIKETIHAMENGKTQIFEIYEAACNEVKNVKKDIEELKKMAEEIINKVDDHEKKERLARMKLAQVSCNFKLYNETDIKICYEEARQIQIQVAVLREQEQSMRKKRDEMEIRLKQLMGTVEKAKQLVSQVGVVLGYLSAQMGAVATKMEEMNQEKLLGATIIKAQEDERLRISREIHDGPAQMMANVVYRTDICERLLAMDTEKVREELHDLKAQVRNCLTETRKIIFDLRPMGLDDLGLVATIFHFLEKFEERNHLIVDFNVIGEEVRLARHIEIGVFRVVQEGINNIHKHAQVDQAKLVVEFHHEYLSITVEDEGIGFNEDDVDVHEGECYGLLGMKERISLLKGRLTIISKAFEGTKLRILIPLVDKE</sequence>
<evidence type="ECO:0000256" key="1">
    <source>
        <dbReference type="ARBA" id="ARBA00000085"/>
    </source>
</evidence>